<feature type="compositionally biased region" description="Basic and acidic residues" evidence="1">
    <location>
        <begin position="182"/>
        <end position="192"/>
    </location>
</feature>
<reference evidence="4" key="1">
    <citation type="journal article" date="2020" name="Stud. Mycol.">
        <title>101 Dothideomycetes genomes: a test case for predicting lifestyles and emergence of pathogens.</title>
        <authorList>
            <person name="Haridas S."/>
            <person name="Albert R."/>
            <person name="Binder M."/>
            <person name="Bloem J."/>
            <person name="Labutti K."/>
            <person name="Salamov A."/>
            <person name="Andreopoulos B."/>
            <person name="Baker S."/>
            <person name="Barry K."/>
            <person name="Bills G."/>
            <person name="Bluhm B."/>
            <person name="Cannon C."/>
            <person name="Castanera R."/>
            <person name="Culley D."/>
            <person name="Daum C."/>
            <person name="Ezra D."/>
            <person name="Gonzalez J."/>
            <person name="Henrissat B."/>
            <person name="Kuo A."/>
            <person name="Liang C."/>
            <person name="Lipzen A."/>
            <person name="Lutzoni F."/>
            <person name="Magnuson J."/>
            <person name="Mondo S."/>
            <person name="Nolan M."/>
            <person name="Ohm R."/>
            <person name="Pangilinan J."/>
            <person name="Park H.-J."/>
            <person name="Ramirez L."/>
            <person name="Alfaro M."/>
            <person name="Sun H."/>
            <person name="Tritt A."/>
            <person name="Yoshinaga Y."/>
            <person name="Zwiers L.-H."/>
            <person name="Turgeon B."/>
            <person name="Goodwin S."/>
            <person name="Spatafora J."/>
            <person name="Crous P."/>
            <person name="Grigoriev I."/>
        </authorList>
    </citation>
    <scope>NUCLEOTIDE SEQUENCE</scope>
    <source>
        <strain evidence="4">CBS 121739</strain>
    </source>
</reference>
<dbReference type="GO" id="GO:0031965">
    <property type="term" value="C:nuclear membrane"/>
    <property type="evidence" value="ECO:0007669"/>
    <property type="project" value="InterPro"/>
</dbReference>
<evidence type="ECO:0000259" key="3">
    <source>
        <dbReference type="SMART" id="SM01042"/>
    </source>
</evidence>
<dbReference type="AlphaFoldDB" id="A0A6A6WGX1"/>
<dbReference type="GeneID" id="54487651"/>
<evidence type="ECO:0000256" key="2">
    <source>
        <dbReference type="SAM" id="Phobius"/>
    </source>
</evidence>
<proteinExistence type="predicted"/>
<dbReference type="PANTHER" id="PTHR28136">
    <property type="entry name" value="NUCLEUS EXPORT PROTEIN BRR6"/>
    <property type="match status" value="1"/>
</dbReference>
<evidence type="ECO:0000256" key="1">
    <source>
        <dbReference type="SAM" id="MobiDB-lite"/>
    </source>
</evidence>
<feature type="transmembrane region" description="Helical" evidence="2">
    <location>
        <begin position="241"/>
        <end position="263"/>
    </location>
</feature>
<feature type="region of interest" description="Disordered" evidence="1">
    <location>
        <begin position="1"/>
        <end position="213"/>
    </location>
</feature>
<dbReference type="SMART" id="SM01042">
    <property type="entry name" value="Brr6_like_C_C"/>
    <property type="match status" value="1"/>
</dbReference>
<name>A0A6A6WGX1_9PEZI</name>
<dbReference type="PANTHER" id="PTHR28136:SF1">
    <property type="entry name" value="NUCLEUS EXPORT PROTEIN BRL1"/>
    <property type="match status" value="1"/>
</dbReference>
<organism evidence="4 5">
    <name type="scientific">Pseudovirgaria hyperparasitica</name>
    <dbReference type="NCBI Taxonomy" id="470096"/>
    <lineage>
        <taxon>Eukaryota</taxon>
        <taxon>Fungi</taxon>
        <taxon>Dikarya</taxon>
        <taxon>Ascomycota</taxon>
        <taxon>Pezizomycotina</taxon>
        <taxon>Dothideomycetes</taxon>
        <taxon>Dothideomycetes incertae sedis</taxon>
        <taxon>Acrospermales</taxon>
        <taxon>Acrospermaceae</taxon>
        <taxon>Pseudovirgaria</taxon>
    </lineage>
</organism>
<keyword evidence="2" id="KW-1133">Transmembrane helix</keyword>
<keyword evidence="2" id="KW-0472">Membrane</keyword>
<feature type="compositionally biased region" description="Basic and acidic residues" evidence="1">
    <location>
        <begin position="160"/>
        <end position="174"/>
    </location>
</feature>
<evidence type="ECO:0000313" key="4">
    <source>
        <dbReference type="EMBL" id="KAF2761300.1"/>
    </source>
</evidence>
<protein>
    <recommendedName>
        <fullName evidence="3">Brl1/Brr6 domain-containing protein</fullName>
    </recommendedName>
</protein>
<sequence>MEDRRSKATPMDFQYENMTGPTDATSPFMTLGRSGMKRTHSAFNSPSKAQPFGLREPNGSSFLFSSTSGRDKPLPANPPRSFDPKFNTPRKMEVDFSSGGETPDTEINSEANTPDVIRKKSTASPTKAPSSPSKSSPSKDRRNSFFGKMGRMFNSPGRGEIAKREYYSAKSERRVQRRRAKELKEIARRNSTEEDDEDDSSNNKSKKNNTTSPKGSVIAAVLSFVHEHPNLPHILSWYLQFLFNGFLGFIAAYIVWSFVAAIMGDVDMAAKKVTAETMREMAVCAKQYQENRCDPATRAPALENVCNNWDKCMNQDPTAVGKASVSAHTFAMIFNSLIEPISYKAMFFSLAILSSFFYMSNTAFGFFRNKTAEQFQHLHQQQQHYMQPPPATPQRQYSGQFYTPYQQGSIRMGHEPMPSLPPGAGASEEQRQIGW</sequence>
<evidence type="ECO:0000313" key="5">
    <source>
        <dbReference type="Proteomes" id="UP000799437"/>
    </source>
</evidence>
<dbReference type="RefSeq" id="XP_033603751.1">
    <property type="nucleotide sequence ID" value="XM_033746597.1"/>
</dbReference>
<dbReference type="InterPro" id="IPR018767">
    <property type="entry name" value="Brl1/Brr6_dom"/>
</dbReference>
<dbReference type="EMBL" id="ML996567">
    <property type="protein sequence ID" value="KAF2761300.1"/>
    <property type="molecule type" value="Genomic_DNA"/>
</dbReference>
<dbReference type="InterPro" id="IPR040202">
    <property type="entry name" value="Brl1/Brr6"/>
</dbReference>
<keyword evidence="2" id="KW-0812">Transmembrane</keyword>
<accession>A0A6A6WGX1</accession>
<feature type="region of interest" description="Disordered" evidence="1">
    <location>
        <begin position="412"/>
        <end position="435"/>
    </location>
</feature>
<feature type="domain" description="Brl1/Brr6" evidence="3">
    <location>
        <begin position="235"/>
        <end position="368"/>
    </location>
</feature>
<keyword evidence="5" id="KW-1185">Reference proteome</keyword>
<feature type="compositionally biased region" description="Polar residues" evidence="1">
    <location>
        <begin position="16"/>
        <end position="28"/>
    </location>
</feature>
<gene>
    <name evidence="4" type="ORF">EJ05DRAFT_497852</name>
</gene>
<dbReference type="OrthoDB" id="5961at2759"/>
<feature type="transmembrane region" description="Helical" evidence="2">
    <location>
        <begin position="345"/>
        <end position="367"/>
    </location>
</feature>
<dbReference type="GO" id="GO:0055088">
    <property type="term" value="P:lipid homeostasis"/>
    <property type="evidence" value="ECO:0007669"/>
    <property type="project" value="InterPro"/>
</dbReference>
<dbReference type="Proteomes" id="UP000799437">
    <property type="component" value="Unassembled WGS sequence"/>
</dbReference>
<feature type="compositionally biased region" description="Low complexity" evidence="1">
    <location>
        <begin position="122"/>
        <end position="136"/>
    </location>
</feature>
<dbReference type="Pfam" id="PF10104">
    <property type="entry name" value="Brr6_like_C_C"/>
    <property type="match status" value="1"/>
</dbReference>
<feature type="compositionally biased region" description="Polar residues" evidence="1">
    <location>
        <begin position="58"/>
        <end position="68"/>
    </location>
</feature>
<dbReference type="GO" id="GO:0006998">
    <property type="term" value="P:nuclear envelope organization"/>
    <property type="evidence" value="ECO:0007669"/>
    <property type="project" value="InterPro"/>
</dbReference>